<dbReference type="EMBL" id="ADMB01000024">
    <property type="protein sequence ID" value="EHR38732.1"/>
    <property type="molecule type" value="Genomic_DNA"/>
</dbReference>
<proteinExistence type="inferred from homology"/>
<dbReference type="PANTHER" id="PTHR34135">
    <property type="entry name" value="LYSOZYME"/>
    <property type="match status" value="1"/>
</dbReference>
<dbReference type="InterPro" id="IPR017853">
    <property type="entry name" value="GH"/>
</dbReference>
<organism evidence="2 3">
    <name type="scientific">Megamonas funiformis YIT 11815</name>
    <dbReference type="NCBI Taxonomy" id="742816"/>
    <lineage>
        <taxon>Bacteria</taxon>
        <taxon>Bacillati</taxon>
        <taxon>Bacillota</taxon>
        <taxon>Negativicutes</taxon>
        <taxon>Selenomonadales</taxon>
        <taxon>Selenomonadaceae</taxon>
        <taxon>Megamonas</taxon>
    </lineage>
</organism>
<evidence type="ECO:0000313" key="3">
    <source>
        <dbReference type="Proteomes" id="UP000005963"/>
    </source>
</evidence>
<name>A0ABN0EKI1_9FIRM</name>
<dbReference type="Pfam" id="PF01183">
    <property type="entry name" value="Glyco_hydro_25"/>
    <property type="match status" value="1"/>
</dbReference>
<reference evidence="2 3" key="1">
    <citation type="submission" date="2012-01" db="EMBL/GenBank/DDBJ databases">
        <title>The Genome Sequence of Megamonas funiformis YIT 11815.</title>
        <authorList>
            <consortium name="The Broad Institute Genome Sequencing Platform"/>
            <person name="Earl A."/>
            <person name="Ward D."/>
            <person name="Feldgarden M."/>
            <person name="Gevers D."/>
            <person name="Morotomi M."/>
            <person name="Young S.K."/>
            <person name="Zeng Q."/>
            <person name="Gargeya S."/>
            <person name="Fitzgerald M."/>
            <person name="Haas B."/>
            <person name="Abouelleil A."/>
            <person name="Alvarado L."/>
            <person name="Arachchi H.M."/>
            <person name="Berlin A."/>
            <person name="Chapman S.B."/>
            <person name="Gearin G."/>
            <person name="Goldberg J."/>
            <person name="Griggs A."/>
            <person name="Gujja S."/>
            <person name="Hansen M."/>
            <person name="Heiman D."/>
            <person name="Howarth C."/>
            <person name="Larimer J."/>
            <person name="Lui A."/>
            <person name="MacDonald P.J.P."/>
            <person name="McCowen C."/>
            <person name="Montmayeur A."/>
            <person name="Murphy C."/>
            <person name="Neiman D."/>
            <person name="Pearson M."/>
            <person name="Priest M."/>
            <person name="Roberts A."/>
            <person name="Saif S."/>
            <person name="Shea T."/>
            <person name="Sisk P."/>
            <person name="Stolte C."/>
            <person name="Sykes S."/>
            <person name="Wortman J."/>
            <person name="Nusbaum C."/>
            <person name="Birren B."/>
        </authorList>
    </citation>
    <scope>NUCLEOTIDE SEQUENCE [LARGE SCALE GENOMIC DNA]</scope>
    <source>
        <strain evidence="2 3">YIT 11815</strain>
    </source>
</reference>
<dbReference type="Proteomes" id="UP000005963">
    <property type="component" value="Unassembled WGS sequence"/>
</dbReference>
<evidence type="ECO:0000256" key="1">
    <source>
        <dbReference type="ARBA" id="ARBA00010646"/>
    </source>
</evidence>
<sequence length="195" mass="22802">MMKVIDISAWQEWIDWQAVKDAGIEGVILKIGEHYSLDEKFIEHVNNAVAYGLRYGVYYYSHASFIREAVAEANWVDKQIKTYLNGKNPELGIWYDAEDKDMLEGYLNVVYPIANFISTLLDKGYNYVGLYSSYDWLTNIIDLKALPDYVPIWVAQYYPENSFAIENPNRICRMWQYTDCERIGNMGLDCSVYYE</sequence>
<dbReference type="GeneID" id="62778756"/>
<gene>
    <name evidence="2" type="ORF">HMPREF9454_00537</name>
</gene>
<evidence type="ECO:0008006" key="4">
    <source>
        <dbReference type="Google" id="ProtNLM"/>
    </source>
</evidence>
<evidence type="ECO:0000313" key="2">
    <source>
        <dbReference type="EMBL" id="EHR38732.1"/>
    </source>
</evidence>
<comment type="similarity">
    <text evidence="1">Belongs to the glycosyl hydrolase 25 family.</text>
</comment>
<dbReference type="PANTHER" id="PTHR34135:SF2">
    <property type="entry name" value="LYSOZYME"/>
    <property type="match status" value="1"/>
</dbReference>
<comment type="caution">
    <text evidence="2">The sequence shown here is derived from an EMBL/GenBank/DDBJ whole genome shotgun (WGS) entry which is preliminary data.</text>
</comment>
<dbReference type="RefSeq" id="WP_008537755.1">
    <property type="nucleotide sequence ID" value="NZ_JH601090.1"/>
</dbReference>
<dbReference type="Gene3D" id="3.20.20.80">
    <property type="entry name" value="Glycosidases"/>
    <property type="match status" value="1"/>
</dbReference>
<accession>A0ABN0EKI1</accession>
<protein>
    <recommendedName>
        <fullName evidence="4">Glycosyl hydrolase family 25</fullName>
    </recommendedName>
</protein>
<dbReference type="SUPFAM" id="SSF51445">
    <property type="entry name" value="(Trans)glycosidases"/>
    <property type="match status" value="1"/>
</dbReference>
<dbReference type="PROSITE" id="PS51904">
    <property type="entry name" value="GLYCOSYL_HYDROL_F25_2"/>
    <property type="match status" value="1"/>
</dbReference>
<keyword evidence="3" id="KW-1185">Reference proteome</keyword>
<dbReference type="InterPro" id="IPR002053">
    <property type="entry name" value="Glyco_hydro_25"/>
</dbReference>